<evidence type="ECO:0000313" key="2">
    <source>
        <dbReference type="Proteomes" id="UP001596053"/>
    </source>
</evidence>
<accession>A0ABW0IWE4</accession>
<protein>
    <submittedName>
        <fullName evidence="1">Uncharacterized protein</fullName>
    </submittedName>
</protein>
<gene>
    <name evidence="1" type="ORF">ACFPOB_17880</name>
</gene>
<dbReference type="RefSeq" id="WP_377799756.1">
    <property type="nucleotide sequence ID" value="NZ_JBHSLW010000028.1"/>
</dbReference>
<proteinExistence type="predicted"/>
<evidence type="ECO:0000313" key="1">
    <source>
        <dbReference type="EMBL" id="MFC5421431.1"/>
    </source>
</evidence>
<organism evidence="1 2">
    <name type="scientific">Bosea eneae</name>
    <dbReference type="NCBI Taxonomy" id="151454"/>
    <lineage>
        <taxon>Bacteria</taxon>
        <taxon>Pseudomonadati</taxon>
        <taxon>Pseudomonadota</taxon>
        <taxon>Alphaproteobacteria</taxon>
        <taxon>Hyphomicrobiales</taxon>
        <taxon>Boseaceae</taxon>
        <taxon>Bosea</taxon>
    </lineage>
</organism>
<reference evidence="2" key="1">
    <citation type="journal article" date="2019" name="Int. J. Syst. Evol. Microbiol.">
        <title>The Global Catalogue of Microorganisms (GCM) 10K type strain sequencing project: providing services to taxonomists for standard genome sequencing and annotation.</title>
        <authorList>
            <consortium name="The Broad Institute Genomics Platform"/>
            <consortium name="The Broad Institute Genome Sequencing Center for Infectious Disease"/>
            <person name="Wu L."/>
            <person name="Ma J."/>
        </authorList>
    </citation>
    <scope>NUCLEOTIDE SEQUENCE [LARGE SCALE GENOMIC DNA]</scope>
    <source>
        <strain evidence="2">NCAIM B.01391</strain>
    </source>
</reference>
<keyword evidence="2" id="KW-1185">Reference proteome</keyword>
<sequence length="111" mass="12579">MRNRKKQETVENLTYYVVQTYRVAGRNGISADDPMPASDRGHAMRLVERYKPLRAGVVAFYRTGSPATGDWEDAVIIARHGKLPAEVDGLRDEDDADFERLDLDERDLKVA</sequence>
<dbReference type="EMBL" id="JBHSLW010000028">
    <property type="protein sequence ID" value="MFC5421431.1"/>
    <property type="molecule type" value="Genomic_DNA"/>
</dbReference>
<comment type="caution">
    <text evidence="1">The sequence shown here is derived from an EMBL/GenBank/DDBJ whole genome shotgun (WGS) entry which is preliminary data.</text>
</comment>
<dbReference type="Proteomes" id="UP001596053">
    <property type="component" value="Unassembled WGS sequence"/>
</dbReference>
<name>A0ABW0IWE4_9HYPH</name>